<feature type="transmembrane region" description="Helical" evidence="1">
    <location>
        <begin position="114"/>
        <end position="139"/>
    </location>
</feature>
<protein>
    <submittedName>
        <fullName evidence="2">Uncharacterized protein</fullName>
    </submittedName>
</protein>
<dbReference type="EMBL" id="LR215036">
    <property type="protein sequence ID" value="VEU74598.1"/>
    <property type="molecule type" value="Genomic_DNA"/>
</dbReference>
<feature type="transmembrane region" description="Helical" evidence="1">
    <location>
        <begin position="85"/>
        <end position="108"/>
    </location>
</feature>
<keyword evidence="1" id="KW-0812">Transmembrane</keyword>
<keyword evidence="1" id="KW-0472">Membrane</keyword>
<evidence type="ECO:0000256" key="1">
    <source>
        <dbReference type="SAM" id="Phobius"/>
    </source>
</evidence>
<sequence length="195" mass="22752">MDFIAWKYLSEFGTIFGISFFNLDIFSGITPRLFSISTKKFDDNLIDLSLAKANFVLENNFNAHPFFIKGIDSFAYLIKKVNFKIILITLWILLPALGVISFLIWASLNQINDFVFGMISWIVSCFSLLIATFLIHLIIKRYLKIKKIKNLSKKLVANSKLKLFDFDLEKYSKNLSNKNDHEKFWQENLMETKII</sequence>
<dbReference type="RefSeq" id="WP_129725412.1">
    <property type="nucleotide sequence ID" value="NZ_LR215036.1"/>
</dbReference>
<evidence type="ECO:0000313" key="2">
    <source>
        <dbReference type="EMBL" id="VEU74598.1"/>
    </source>
</evidence>
<dbReference type="KEGG" id="mcit:NCTC10181_00452"/>
<reference evidence="2 3" key="1">
    <citation type="submission" date="2019-01" db="EMBL/GenBank/DDBJ databases">
        <authorList>
            <consortium name="Pathogen Informatics"/>
        </authorList>
    </citation>
    <scope>NUCLEOTIDE SEQUENCE [LARGE SCALE GENOMIC DNA]</scope>
    <source>
        <strain evidence="2 3">NCTC10181</strain>
    </source>
</reference>
<dbReference type="AlphaFoldDB" id="A0A449B1W8"/>
<keyword evidence="1" id="KW-1133">Transmembrane helix</keyword>
<feature type="transmembrane region" description="Helical" evidence="1">
    <location>
        <begin position="12"/>
        <end position="30"/>
    </location>
</feature>
<proteinExistence type="predicted"/>
<keyword evidence="3" id="KW-1185">Reference proteome</keyword>
<organism evidence="2 3">
    <name type="scientific">Mycoplasmopsis citelli</name>
    <dbReference type="NCBI Taxonomy" id="171281"/>
    <lineage>
        <taxon>Bacteria</taxon>
        <taxon>Bacillati</taxon>
        <taxon>Mycoplasmatota</taxon>
        <taxon>Mycoplasmoidales</taxon>
        <taxon>Metamycoplasmataceae</taxon>
        <taxon>Mycoplasmopsis</taxon>
    </lineage>
</organism>
<accession>A0A449B1W8</accession>
<gene>
    <name evidence="2" type="ORF">NCTC10181_00452</name>
</gene>
<dbReference type="Proteomes" id="UP000290985">
    <property type="component" value="Chromosome"/>
</dbReference>
<name>A0A449B1W8_9BACT</name>
<evidence type="ECO:0000313" key="3">
    <source>
        <dbReference type="Proteomes" id="UP000290985"/>
    </source>
</evidence>